<evidence type="ECO:0000259" key="5">
    <source>
        <dbReference type="SMART" id="SM00560"/>
    </source>
</evidence>
<dbReference type="Pfam" id="PF20578">
    <property type="entry name" value="aBig_2"/>
    <property type="match status" value="1"/>
</dbReference>
<dbReference type="Pfam" id="PF13385">
    <property type="entry name" value="Laminin_G_3"/>
    <property type="match status" value="1"/>
</dbReference>
<evidence type="ECO:0000256" key="2">
    <source>
        <dbReference type="ARBA" id="ARBA00023157"/>
    </source>
</evidence>
<feature type="domain" description="LamG-like jellyroll fold" evidence="5">
    <location>
        <begin position="102"/>
        <end position="252"/>
    </location>
</feature>
<dbReference type="Pfam" id="PF20620">
    <property type="entry name" value="DUF6805"/>
    <property type="match status" value="1"/>
</dbReference>
<dbReference type="PANTHER" id="PTHR31151:SF0">
    <property type="entry name" value="PROLINE-TRNA LIGASE (DUF1680)"/>
    <property type="match status" value="1"/>
</dbReference>
<dbReference type="InterPro" id="IPR046544">
    <property type="entry name" value="GH146_SB_dom"/>
</dbReference>
<dbReference type="InterPro" id="IPR025883">
    <property type="entry name" value="Cadherin-like_domain"/>
</dbReference>
<feature type="region of interest" description="Disordered" evidence="3">
    <location>
        <begin position="1258"/>
        <end position="1283"/>
    </location>
</feature>
<comment type="caution">
    <text evidence="6">The sequence shown here is derived from an EMBL/GenBank/DDBJ whole genome shotgun (WGS) entry which is preliminary data.</text>
</comment>
<name>A0A6L7ES45_9ACTN</name>
<reference evidence="6 7" key="1">
    <citation type="submission" date="2019-12" db="EMBL/GenBank/DDBJ databases">
        <authorList>
            <person name="Kun Z."/>
        </authorList>
    </citation>
    <scope>NUCLEOTIDE SEQUENCE [LARGE SCALE GENOMIC DNA]</scope>
    <source>
        <strain evidence="6 7">YIM 123512</strain>
    </source>
</reference>
<dbReference type="EMBL" id="WUEK01000006">
    <property type="protein sequence ID" value="MXG90143.1"/>
    <property type="molecule type" value="Genomic_DNA"/>
</dbReference>
<dbReference type="Gene3D" id="2.60.120.200">
    <property type="match status" value="1"/>
</dbReference>
<evidence type="ECO:0000256" key="4">
    <source>
        <dbReference type="SAM" id="SignalP"/>
    </source>
</evidence>
<organism evidence="6 7">
    <name type="scientific">Nocardioides flavescens</name>
    <dbReference type="NCBI Taxonomy" id="2691959"/>
    <lineage>
        <taxon>Bacteria</taxon>
        <taxon>Bacillati</taxon>
        <taxon>Actinomycetota</taxon>
        <taxon>Actinomycetes</taxon>
        <taxon>Propionibacteriales</taxon>
        <taxon>Nocardioidaceae</taxon>
        <taxon>Nocardioides</taxon>
    </lineage>
</organism>
<dbReference type="InterPro" id="IPR006558">
    <property type="entry name" value="LamG-like"/>
</dbReference>
<feature type="signal peptide" evidence="4">
    <location>
        <begin position="1"/>
        <end position="34"/>
    </location>
</feature>
<dbReference type="RefSeq" id="WP_160878075.1">
    <property type="nucleotide sequence ID" value="NZ_WUEK01000006.1"/>
</dbReference>
<dbReference type="Pfam" id="PF12733">
    <property type="entry name" value="Cadherin-like"/>
    <property type="match status" value="1"/>
</dbReference>
<evidence type="ECO:0000313" key="7">
    <source>
        <dbReference type="Proteomes" id="UP000473325"/>
    </source>
</evidence>
<dbReference type="PANTHER" id="PTHR31151">
    <property type="entry name" value="PROLINE-TRNA LIGASE (DUF1680)"/>
    <property type="match status" value="1"/>
</dbReference>
<keyword evidence="7" id="KW-1185">Reference proteome</keyword>
<accession>A0A6L7ES45</accession>
<dbReference type="Pfam" id="PF07944">
    <property type="entry name" value="Beta-AFase-like_GH127_cat"/>
    <property type="match status" value="1"/>
</dbReference>
<keyword evidence="2" id="KW-1015">Disulfide bond</keyword>
<evidence type="ECO:0000256" key="3">
    <source>
        <dbReference type="SAM" id="MobiDB-lite"/>
    </source>
</evidence>
<proteinExistence type="predicted"/>
<dbReference type="InterPro" id="IPR013320">
    <property type="entry name" value="ConA-like_dom_sf"/>
</dbReference>
<dbReference type="Gene3D" id="2.60.120.260">
    <property type="entry name" value="Galactose-binding domain-like"/>
    <property type="match status" value="1"/>
</dbReference>
<protein>
    <recommendedName>
        <fullName evidence="5">LamG-like jellyroll fold domain-containing protein</fullName>
    </recommendedName>
</protein>
<gene>
    <name evidence="6" type="ORF">GRQ65_11325</name>
</gene>
<evidence type="ECO:0000256" key="1">
    <source>
        <dbReference type="ARBA" id="ARBA00022729"/>
    </source>
</evidence>
<dbReference type="InterPro" id="IPR046780">
    <property type="entry name" value="aBig_2"/>
</dbReference>
<evidence type="ECO:0000313" key="6">
    <source>
        <dbReference type="EMBL" id="MXG90143.1"/>
    </source>
</evidence>
<dbReference type="SUPFAM" id="SSF49899">
    <property type="entry name" value="Concanavalin A-like lectins/glucanases"/>
    <property type="match status" value="1"/>
</dbReference>
<dbReference type="Pfam" id="PF20736">
    <property type="entry name" value="Glyco_hydro127M"/>
    <property type="match status" value="1"/>
</dbReference>
<feature type="compositionally biased region" description="Low complexity" evidence="3">
    <location>
        <begin position="1269"/>
        <end position="1283"/>
    </location>
</feature>
<dbReference type="InterPro" id="IPR012878">
    <property type="entry name" value="Beta-AFase-like_GH127_cat"/>
</dbReference>
<dbReference type="InterPro" id="IPR049046">
    <property type="entry name" value="Beta-AFase-like_GH127_middle"/>
</dbReference>
<dbReference type="Proteomes" id="UP000473325">
    <property type="component" value="Unassembled WGS sequence"/>
</dbReference>
<dbReference type="SMART" id="SM00560">
    <property type="entry name" value="LamGL"/>
    <property type="match status" value="1"/>
</dbReference>
<sequence length="1385" mass="146916">MCPSSQVGRRSARALLTLLVPALLVVGLPTSAEAAPDLSVGLPVLDLEFEGDLTDSAATPHPVTSHGAAPTYVAGTVAGAQALRFAGGTYLDLGTRVDLQPSNLSYSFWLKPNGAMQGEEIITWNKEAYNSDGWYLSSEGDGSPLAISIGPGSNQPYKVAVASTDRASFFPADTWTHVVVSFDTSTKQVRFFRNGLPVKTRVAAAVGGSATGTITGSEAIRKTMGYNGPYNGAYLDGALDHVELFDGVVTTTDVAKLFEAGGGQLNREALARADSEALSVPSTATLAVSLPAEGGNGSSIAWASSDPAVISPAGKVTPPEAGEDDAVVTLTSSTRFADGPVITRDFTVTVPAAAGSPLLDSGVAGVSLADSYLVNATQQEQQYLLELEPKKFLYWNYRVAGLPAPADSDYGGWEDKDNPGGNFRGHAFGHYMSALAMAWSSAPDQATRSALRAKIVESVDGLAEVQAAYDGTSRDGYLAPFDESALAAVEGRGTSTDPVIVPYYNLHKILAGLLAVHQYVGGTEGAKALAVAQDFGEYLYRRVSTLQNRSALLSVEYGGMNDALYSLYEQSGGNPHFKVAAEAFDETSLFRDLAAGKDVLPGRHANTTIPKLIGALKRYTLFTQNPSLYATLTDAEKADLPMYLAAAQNFFRIVRDDHTYATGANSQAEHFHDPDSLHQFATARGESGNAETAETCNEYNMLKLSRELFKITFDKQYADYYENTFINTILSSQNPDTGMVTYFQAMAPGYNKLYSMPFTDFWCCLGTGIESFAKLGDSIYYRGDGTVWVNMFLSSTFQDPASGLAIIQSAHLPNDPTVTFTVAAGTGGGTGTTGLRLRVPDWIAGSPTLKVNGATVTPRIDGGYVVLTGLKAGDSVAYTMPMTVRAVTTEDDTSFAAFKYGPVLLSAGLGTKGIDRSYPVGIGVRVSARDDDAQQVVVVDSASVDTWLADAAKNVVRVADTADGQVQFALRGTLNADQLRFTPHYQRHDERYGLYMTYEVRDSQASQQRIRDAKERDRAAAFTTDSLTTFDNNNFEAAKGLRTTGTSSVGLWMGQNYRDAQAGGSFSYDLTVDPSQPATLGVRYFSGDSRRTFDVYVDDVKLKSERPDASKGTDTFYWQDDTLPAAATADGKVTVRFQSTGGLVGGVYGVRTMRPLTYDADPGLSKLSANVGTLAPAFAPATTSYTLYVPTGTTQTALDLDPHLSTGLVTVDGALVDDTQPRTVDLTPGTAKQLSIVSYAQDHTTKRAYTLRVVEGTAPVETGNGTGQPGTTDPGTTGPTTGQAPAVQVEATTTTTVKAPKTVRPGRKVQLVVAVAGGAPGAPVQITEKGKVIATVTLGADGTAKVKVRLKGKKTRHALLVTYLGTSTTATSADTVTVKVKSPRR</sequence>
<keyword evidence="1 4" id="KW-0732">Signal</keyword>
<feature type="chain" id="PRO_5026722561" description="LamG-like jellyroll fold domain-containing protein" evidence="4">
    <location>
        <begin position="35"/>
        <end position="1385"/>
    </location>
</feature>